<dbReference type="AlphaFoldDB" id="A0A165LHM5"/>
<evidence type="ECO:0000313" key="1">
    <source>
        <dbReference type="EMBL" id="KZT64431.1"/>
    </source>
</evidence>
<accession>A0A165LHM5</accession>
<organism evidence="1 2">
    <name type="scientific">Daedalea quercina L-15889</name>
    <dbReference type="NCBI Taxonomy" id="1314783"/>
    <lineage>
        <taxon>Eukaryota</taxon>
        <taxon>Fungi</taxon>
        <taxon>Dikarya</taxon>
        <taxon>Basidiomycota</taxon>
        <taxon>Agaricomycotina</taxon>
        <taxon>Agaricomycetes</taxon>
        <taxon>Polyporales</taxon>
        <taxon>Fomitopsis</taxon>
    </lineage>
</organism>
<gene>
    <name evidence="1" type="ORF">DAEQUDRAFT_611800</name>
</gene>
<protein>
    <submittedName>
        <fullName evidence="1">Uncharacterized protein</fullName>
    </submittedName>
</protein>
<dbReference type="Proteomes" id="UP000076727">
    <property type="component" value="Unassembled WGS sequence"/>
</dbReference>
<proteinExistence type="predicted"/>
<sequence length="193" mass="21868">MERVCNEIQISRSTIHILGATCTVRRRLSAEWVPRRTFSVAADSPAEQLRTKLPVLHQHRVASSTLRGALHALRCEVARVHRDEVVRHHREHRQESQRVRQIVQLAVANHFSCEPQNTHKPPAAAEKQRKMFATDLWIANVRGGGRGRGRRQDGCLSLFGTDRRFPVAPEPASDPHPIDLIVSVLNYNYLTAS</sequence>
<name>A0A165LHM5_9APHY</name>
<evidence type="ECO:0000313" key="2">
    <source>
        <dbReference type="Proteomes" id="UP000076727"/>
    </source>
</evidence>
<dbReference type="EMBL" id="KV429129">
    <property type="protein sequence ID" value="KZT64431.1"/>
    <property type="molecule type" value="Genomic_DNA"/>
</dbReference>
<reference evidence="1 2" key="1">
    <citation type="journal article" date="2016" name="Mol. Biol. Evol.">
        <title>Comparative Genomics of Early-Diverging Mushroom-Forming Fungi Provides Insights into the Origins of Lignocellulose Decay Capabilities.</title>
        <authorList>
            <person name="Nagy L.G."/>
            <person name="Riley R."/>
            <person name="Tritt A."/>
            <person name="Adam C."/>
            <person name="Daum C."/>
            <person name="Floudas D."/>
            <person name="Sun H."/>
            <person name="Yadav J.S."/>
            <person name="Pangilinan J."/>
            <person name="Larsson K.H."/>
            <person name="Matsuura K."/>
            <person name="Barry K."/>
            <person name="Labutti K."/>
            <person name="Kuo R."/>
            <person name="Ohm R.A."/>
            <person name="Bhattacharya S.S."/>
            <person name="Shirouzu T."/>
            <person name="Yoshinaga Y."/>
            <person name="Martin F.M."/>
            <person name="Grigoriev I.V."/>
            <person name="Hibbett D.S."/>
        </authorList>
    </citation>
    <scope>NUCLEOTIDE SEQUENCE [LARGE SCALE GENOMIC DNA]</scope>
    <source>
        <strain evidence="1 2">L-15889</strain>
    </source>
</reference>
<keyword evidence="2" id="KW-1185">Reference proteome</keyword>